<evidence type="ECO:0000256" key="11">
    <source>
        <dbReference type="ARBA" id="ARBA00023136"/>
    </source>
</evidence>
<dbReference type="GO" id="GO:0000166">
    <property type="term" value="F:nucleotide binding"/>
    <property type="evidence" value="ECO:0007669"/>
    <property type="project" value="UniProtKB-KW"/>
</dbReference>
<evidence type="ECO:0000256" key="3">
    <source>
        <dbReference type="ARBA" id="ARBA00006462"/>
    </source>
</evidence>
<dbReference type="AlphaFoldDB" id="A0A8G0LE70"/>
<proteinExistence type="inferred from homology"/>
<dbReference type="Gene3D" id="3.50.4.10">
    <property type="entry name" value="Hepatocyte Growth Factor"/>
    <property type="match status" value="1"/>
</dbReference>
<evidence type="ECO:0000256" key="5">
    <source>
        <dbReference type="ARBA" id="ARBA00022676"/>
    </source>
</evidence>
<evidence type="ECO:0000256" key="9">
    <source>
        <dbReference type="ARBA" id="ARBA00022968"/>
    </source>
</evidence>
<evidence type="ECO:0000259" key="13">
    <source>
        <dbReference type="Pfam" id="PF02434"/>
    </source>
</evidence>
<keyword evidence="6" id="KW-0808">Transferase</keyword>
<dbReference type="EC" id="2.4.1.122" evidence="4"/>
<dbReference type="GO" id="GO:0016020">
    <property type="term" value="C:membrane"/>
    <property type="evidence" value="ECO:0007669"/>
    <property type="project" value="UniProtKB-SubCell"/>
</dbReference>
<dbReference type="EMBL" id="CP075866">
    <property type="protein sequence ID" value="QYS98030.1"/>
    <property type="molecule type" value="Genomic_DNA"/>
</dbReference>
<keyword evidence="10" id="KW-1133">Transmembrane helix</keyword>
<evidence type="ECO:0000256" key="4">
    <source>
        <dbReference type="ARBA" id="ARBA00012557"/>
    </source>
</evidence>
<protein>
    <recommendedName>
        <fullName evidence="4">N-acetylgalactosaminide beta-1,3-galactosyltransferase</fullName>
        <ecNumber evidence="4">2.4.1.122</ecNumber>
    </recommendedName>
</protein>
<reference evidence="14 15" key="1">
    <citation type="journal article" date="2021" name="BMC Genomics">
        <title>Telomere-to-telomere genome assembly of asparaginase-producing Trichoderma simmonsii.</title>
        <authorList>
            <person name="Chung D."/>
            <person name="Kwon Y.M."/>
            <person name="Yang Y."/>
        </authorList>
    </citation>
    <scope>NUCLEOTIDE SEQUENCE [LARGE SCALE GENOMIC DNA]</scope>
    <source>
        <strain evidence="14 15">GH-Sj1</strain>
    </source>
</reference>
<evidence type="ECO:0000259" key="12">
    <source>
        <dbReference type="Pfam" id="PF00024"/>
    </source>
</evidence>
<organism evidence="14 15">
    <name type="scientific">Trichoderma simmonsii</name>
    <dbReference type="NCBI Taxonomy" id="1491479"/>
    <lineage>
        <taxon>Eukaryota</taxon>
        <taxon>Fungi</taxon>
        <taxon>Dikarya</taxon>
        <taxon>Ascomycota</taxon>
        <taxon>Pezizomycotina</taxon>
        <taxon>Sordariomycetes</taxon>
        <taxon>Hypocreomycetidae</taxon>
        <taxon>Hypocreales</taxon>
        <taxon>Hypocreaceae</taxon>
        <taxon>Trichoderma</taxon>
    </lineage>
</organism>
<dbReference type="Proteomes" id="UP000826661">
    <property type="component" value="Chromosome III"/>
</dbReference>
<dbReference type="SUPFAM" id="SSF57414">
    <property type="entry name" value="Hairpin loop containing domain-like"/>
    <property type="match status" value="1"/>
</dbReference>
<dbReference type="Pfam" id="PF02434">
    <property type="entry name" value="Fringe"/>
    <property type="match status" value="1"/>
</dbReference>
<dbReference type="InterPro" id="IPR003378">
    <property type="entry name" value="Fringe-like_glycosylTrfase"/>
</dbReference>
<comment type="subcellular location">
    <subcellularLocation>
        <location evidence="1">Membrane</location>
        <topology evidence="1">Single-pass type II membrane protein</topology>
    </subcellularLocation>
</comment>
<dbReference type="Gene3D" id="3.90.550.50">
    <property type="match status" value="1"/>
</dbReference>
<keyword evidence="9" id="KW-0735">Signal-anchor</keyword>
<dbReference type="GO" id="GO:0016263">
    <property type="term" value="F:glycoprotein-N-acetylgalactosamine 3-beta-galactosyltransferase activity"/>
    <property type="evidence" value="ECO:0007669"/>
    <property type="project" value="UniProtKB-EC"/>
</dbReference>
<gene>
    <name evidence="14" type="ORF">H0G86_005229</name>
</gene>
<evidence type="ECO:0000313" key="14">
    <source>
        <dbReference type="EMBL" id="QYS98030.1"/>
    </source>
</evidence>
<dbReference type="PANTHER" id="PTHR23033:SF40">
    <property type="entry name" value="APPLE DOMAIN-CONTAINING PROTEIN"/>
    <property type="match status" value="1"/>
</dbReference>
<dbReference type="InterPro" id="IPR026050">
    <property type="entry name" value="C1GALT1/C1GALT1_chp1"/>
</dbReference>
<evidence type="ECO:0000256" key="6">
    <source>
        <dbReference type="ARBA" id="ARBA00022679"/>
    </source>
</evidence>
<evidence type="ECO:0000256" key="10">
    <source>
        <dbReference type="ARBA" id="ARBA00022989"/>
    </source>
</evidence>
<keyword evidence="5" id="KW-0328">Glycosyltransferase</keyword>
<keyword evidence="15" id="KW-1185">Reference proteome</keyword>
<dbReference type="PANTHER" id="PTHR23033">
    <property type="entry name" value="BETA1,3-GALACTOSYLTRANSFERASE"/>
    <property type="match status" value="1"/>
</dbReference>
<keyword evidence="11" id="KW-0472">Membrane</keyword>
<evidence type="ECO:0000313" key="15">
    <source>
        <dbReference type="Proteomes" id="UP000826661"/>
    </source>
</evidence>
<feature type="domain" description="Fringe-like glycosyltransferase" evidence="13">
    <location>
        <begin position="190"/>
        <end position="265"/>
    </location>
</feature>
<comment type="similarity">
    <text evidence="3">Belongs to the glycosyltransferase 31 family. Beta3-Gal-T subfamily.</text>
</comment>
<keyword evidence="8" id="KW-0547">Nucleotide-binding</keyword>
<dbReference type="Pfam" id="PF00024">
    <property type="entry name" value="PAN_1"/>
    <property type="match status" value="1"/>
</dbReference>
<evidence type="ECO:0000256" key="1">
    <source>
        <dbReference type="ARBA" id="ARBA00004606"/>
    </source>
</evidence>
<comment type="pathway">
    <text evidence="2">Protein modification; protein glycosylation.</text>
</comment>
<name>A0A8G0LE70_9HYPO</name>
<evidence type="ECO:0000256" key="8">
    <source>
        <dbReference type="ARBA" id="ARBA00022741"/>
    </source>
</evidence>
<dbReference type="InterPro" id="IPR003609">
    <property type="entry name" value="Pan_app"/>
</dbReference>
<evidence type="ECO:0000256" key="2">
    <source>
        <dbReference type="ARBA" id="ARBA00004922"/>
    </source>
</evidence>
<evidence type="ECO:0000256" key="7">
    <source>
        <dbReference type="ARBA" id="ARBA00022692"/>
    </source>
</evidence>
<keyword evidence="7" id="KW-0812">Transmembrane</keyword>
<sequence>MAFISRPTRRRFILFFTSLFITLSTTFLLLPPSSPIRLSINFNASRLFNSLRASTTNRDAWLYQQPPPYPLNLRDEVGYLVKTGYGTRHRVSALMKAFSHSGNILSDENKNFIVVGDWTPNNQTDDGLPFVYNVVNTMMKPKVDPELQGHPRLAKYRSLQEAVNLADEEKAREIGQEFGWELDALKFIAGMELAYKLMPEKQWYIILDDDTFLIEPSLHLLLSHLDPSRPYYLGNAVGDYKSRFAHGGSGIVLSREVMRRLFHRPDIVAQSYIDSLDETWGDRLVGLTLIKLGIYLDERYSHHFNGEPPDMARVRRDRFCSPIVSFHGARRPGAMEAIGQALSNTNREQQPVIWAQLWQLFADTSLDNAGREPVRQMRDYVGPTGEDATTWERIASAEVCRSKCRNRKSCLAWTYDRETRTCRASPWIVIGTSNNAETNESGLDWQAVEPLLRQCGRGSL</sequence>
<feature type="domain" description="Apple" evidence="12">
    <location>
        <begin position="385"/>
        <end position="427"/>
    </location>
</feature>
<accession>A0A8G0LE70</accession>